<name>Q2CCC2_OCEGH</name>
<sequence length="98" mass="10843">MALSIRFPNAAGFRELDVVIEDGPQGRQSNRNAAEQGIGDLGRLRLLEDACGCHQARQVLREGSLQQDVARQIVEAMAFCDILRCLILLVRKSVLPKL</sequence>
<dbReference type="Proteomes" id="UP000003635">
    <property type="component" value="Unassembled WGS sequence"/>
</dbReference>
<comment type="caution">
    <text evidence="1">The sequence shown here is derived from an EMBL/GenBank/DDBJ whole genome shotgun (WGS) entry which is preliminary data.</text>
</comment>
<gene>
    <name evidence="1" type="ORF">OG2516_07188</name>
</gene>
<evidence type="ECO:0000313" key="2">
    <source>
        <dbReference type="Proteomes" id="UP000003635"/>
    </source>
</evidence>
<organism evidence="1 2">
    <name type="scientific">Oceanicola granulosus (strain ATCC BAA-861 / DSM 15982 / KCTC 12143 / HTCC2516)</name>
    <dbReference type="NCBI Taxonomy" id="314256"/>
    <lineage>
        <taxon>Bacteria</taxon>
        <taxon>Pseudomonadati</taxon>
        <taxon>Pseudomonadota</taxon>
        <taxon>Alphaproteobacteria</taxon>
        <taxon>Rhodobacterales</taxon>
        <taxon>Roseobacteraceae</taxon>
        <taxon>Oceanicola</taxon>
    </lineage>
</organism>
<reference evidence="1 2" key="1">
    <citation type="journal article" date="2010" name="J. Bacteriol.">
        <title>Genome sequences of Oceanicola granulosus HTCC2516(T) and Oceanicola batsensis HTCC2597(TDelta).</title>
        <authorList>
            <person name="Thrash J.C."/>
            <person name="Cho J.C."/>
            <person name="Vergin K.L."/>
            <person name="Giovannoni S.J."/>
        </authorList>
    </citation>
    <scope>NUCLEOTIDE SEQUENCE [LARGE SCALE GENOMIC DNA]</scope>
    <source>
        <strain evidence="2">ATCC BAA-861 / DSM 15982 / KCTC 12143 / HTCC2516</strain>
    </source>
</reference>
<keyword evidence="2" id="KW-1185">Reference proteome</keyword>
<evidence type="ECO:0000313" key="1">
    <source>
        <dbReference type="EMBL" id="EAR50311.1"/>
    </source>
</evidence>
<accession>Q2CCC2</accession>
<dbReference type="AlphaFoldDB" id="Q2CCC2"/>
<dbReference type="EMBL" id="AAOT01000031">
    <property type="protein sequence ID" value="EAR50311.1"/>
    <property type="molecule type" value="Genomic_DNA"/>
</dbReference>
<protein>
    <submittedName>
        <fullName evidence="1">Uncharacterized protein</fullName>
    </submittedName>
</protein>
<proteinExistence type="predicted"/>
<dbReference type="HOGENOM" id="CLU_2330976_0_0_5"/>